<dbReference type="Pfam" id="PF23085">
    <property type="entry name" value="RRM_PARP14_3"/>
    <property type="match status" value="3"/>
</dbReference>
<dbReference type="CDD" id="cd12547">
    <property type="entry name" value="RRM1_2_PAR10"/>
    <property type="match status" value="2"/>
</dbReference>
<dbReference type="SMART" id="SM00360">
    <property type="entry name" value="RRM"/>
    <property type="match status" value="4"/>
</dbReference>
<feature type="region of interest" description="Disordered" evidence="6">
    <location>
        <begin position="1590"/>
        <end position="1649"/>
    </location>
</feature>
<dbReference type="GO" id="GO:0010629">
    <property type="term" value="P:negative regulation of gene expression"/>
    <property type="evidence" value="ECO:0007669"/>
    <property type="project" value="TreeGrafter"/>
</dbReference>
<keyword evidence="5" id="KW-0539">Nucleus</keyword>
<feature type="compositionally biased region" description="Acidic residues" evidence="6">
    <location>
        <begin position="272"/>
        <end position="284"/>
    </location>
</feature>
<evidence type="ECO:0000256" key="5">
    <source>
        <dbReference type="ARBA" id="ARBA00023242"/>
    </source>
</evidence>
<dbReference type="CDD" id="cd00590">
    <property type="entry name" value="RRM_SF"/>
    <property type="match status" value="1"/>
</dbReference>
<dbReference type="SUPFAM" id="SSF54928">
    <property type="entry name" value="RNA-binding domain, RBD"/>
    <property type="match status" value="1"/>
</dbReference>
<sequence length="2018" mass="225782">MSESNWRDLLSPRCLYVYSKDTETIRSEELVRAVDGVVQAISVPDPADQRGGNRLLVLLNNEENKKHLENHGIIYQGRHLNVESSNNTCDIPNAWERFVDGAFQQPMQYPSGQQSAQENDVYANTPSVQNMPMPSPQQYMGQQMAATPGQQNPMNPGHYPFMHQFYMQGMPPNMYPQEGAVGQNVPPEAGNFPNPQQLWLQQMQHMQQMFYQMHGGMPGTEGATAAQPPPYTPTEEKNSSVRDSLENTATKSKQSYSDLQSSDGESVTPSAPDEEVQEADESEQETSKSEAAMIKVTNIPDGTSKDALLFFFENRRKSGGGSVDDLEYDPDTKSAVITFEEPEAVKRVLGKLPILFNGVQIGVEEFRPDVRVEDYSEEAGEDSENILEVRGVSSKTSEDTVMMYFENTRRSGGGEIKSMKSEDDGVFYIIFEDDQAIEKVLKKQHKIDGTAIEVCRYVPPPPPKPVPMYSNKVFITNISEKTTKDGLENFLEAKTNITPVSIEYGELEGTALITFEEDIDFEKLQLACKKRTLDKSHLEISRVPITNCAIVRNISERTSRDTLEFYFDNAKRSGVSGVLDVKMLDGFCLVYFEEPEAVDVVCRRPHRIDEQDLDVKIYYECLGQVESDDEPFKTPASLEISDFDPKKLQFLIKSPPNQQAVEKQLEAVYGKPIWPKKSKSNSLTVECTLTPETKDCRKIARHWETKVKENLSKFLDLLHVCKHTTLQEAFPLVLSELKSLTISNPDAVAVVLEKSNHEIYVTGHKQAVTDVSKQVSDIIQKVDQELDRKKQQMQEEKHLKRHLVLILQFCKFEQELQKKYKDISLKYDISKNLVKFEGLSGEVTSAIVEMYEFTSKVVKTEVKQFSKLLKQFLQQQPVYMYVNSKMKERNIIGIWEFCKEEETLTVFSMSDQQAVQAAHLIKESVKETPIQLKNESKALLPTREWQSKVEEIENNGQGLIKIIAQADQGRIIILCTDQWEGLAREFIEDFMLANTIFEESLNLEPAMMRYLQMNCANDLQNVGINLQQEKVNVVVNNTGIVIKATQTGLNQAKHAINKIVKGVEKQTHSINKAGIRKHMESTGGQEKLRKVERSEGVVIEVSDESASDEDTSGSWLTTGAKRQELAVCVTKEGKKISAMVVDMLELDVDVIVNPANKDMKHIGGIAKFIVEKGGRSIQDECNDYVRKKGRLMEGQVYLSAAGNLKCKGVIHAVGPVWQNGTNQEEEYLREAVIKSLEVTSEKRLTSIAFPALCTGVFGYPVREATRVIVVAVRDFFKENLGSPVEAVYLCDVKEDNVSGFVTAMKRELKDVTVKAPEHGSQWKSGKTSVPAARKAVKVVPVAAGNITIHIVKGQISKQKVDVVVNTTSKDLKLGNGAVSASLLKAGGPILQQECDQNYPQGIQHGDIAVTSGGNLYCQSICHGSLPGWDQQGKALKVLRAFMEKCMTFVDQNQHSSVAFPAMGTGNLGYPRETVAKEMFSIVHNFGSSNPSTTISDVYFVLYDRDTETVKAFETEERRQGGGGGGGRHGRQLGPRSQNPSSGQSSGLMEEKTPHSTWELSTENFEGPRKFPDFYSLTRRREENIRRGIYDRSPLQYGEPTFGLGESDSETEVDEVGEIQLLPPPSARVNASSGASAQGGSYGNNSSSDLSDSDEIVIDFDNLELRVYQGDITKANVDVIVNSTNPQFDLTRGLVSKIILKKGGTRLQQEVELRKSDLKSNGVAVTIAENLNCRYILHLDAETQKETWEEKITKCLLTIENSNVGHSMAFPTLGQAFGLATEDLARHFFKAIINVKDKVSNLKQIHVVIFDVKNISTFLDSFRKCYQSFSPKPQGVLKKMSNWLGFGKSDPGVDISGKIRKEQRPVEDMRSVTLVIYGKDANQIRNAIRNIEEGIDDVFRKKTYNETIIKSFSASQRSEMEKIQKDFGVDVNVETRIGRITLHGLIEDVMDASEKVHNIIRKAEAIQQDKQAAEMMADMVECYQDGVPKSGNEDPTTLNSQAYVTLLFDKTTQFQDLVK</sequence>
<dbReference type="InterPro" id="IPR043472">
    <property type="entry name" value="Macro_dom-like"/>
</dbReference>
<dbReference type="PANTHER" id="PTHR14453">
    <property type="entry name" value="PARP/ZINC FINGER CCCH TYPE DOMAIN CONTAINING PROTEIN"/>
    <property type="match status" value="1"/>
</dbReference>
<dbReference type="GO" id="GO:0005634">
    <property type="term" value="C:nucleus"/>
    <property type="evidence" value="ECO:0007669"/>
    <property type="project" value="UniProtKB-SubCell"/>
</dbReference>
<dbReference type="EMBL" id="JH822990">
    <property type="protein sequence ID" value="EKC19937.1"/>
    <property type="molecule type" value="Genomic_DNA"/>
</dbReference>
<dbReference type="InterPro" id="IPR000504">
    <property type="entry name" value="RRM_dom"/>
</dbReference>
<dbReference type="InterPro" id="IPR034464">
    <property type="entry name" value="PAR10_RRM1_2"/>
</dbReference>
<feature type="compositionally biased region" description="Polar residues" evidence="6">
    <location>
        <begin position="1536"/>
        <end position="1546"/>
    </location>
</feature>
<evidence type="ECO:0000256" key="4">
    <source>
        <dbReference type="ARBA" id="ARBA00023027"/>
    </source>
</evidence>
<feature type="region of interest" description="Disordered" evidence="6">
    <location>
        <begin position="1513"/>
        <end position="1563"/>
    </location>
</feature>
<keyword evidence="3" id="KW-0808">Transferase</keyword>
<feature type="compositionally biased region" description="Polar residues" evidence="6">
    <location>
        <begin position="1554"/>
        <end position="1563"/>
    </location>
</feature>
<dbReference type="GO" id="GO:0070212">
    <property type="term" value="P:protein poly-ADP-ribosylation"/>
    <property type="evidence" value="ECO:0007669"/>
    <property type="project" value="TreeGrafter"/>
</dbReference>
<proteinExistence type="predicted"/>
<dbReference type="CDD" id="cd02907">
    <property type="entry name" value="Macro_Af1521_BAL-like"/>
    <property type="match status" value="1"/>
</dbReference>
<dbReference type="GO" id="GO:1990404">
    <property type="term" value="F:NAD+-protein mono-ADP-ribosyltransferase activity"/>
    <property type="evidence" value="ECO:0007669"/>
    <property type="project" value="TreeGrafter"/>
</dbReference>
<dbReference type="GO" id="GO:0003714">
    <property type="term" value="F:transcription corepressor activity"/>
    <property type="evidence" value="ECO:0007669"/>
    <property type="project" value="TreeGrafter"/>
</dbReference>
<dbReference type="Gene3D" id="3.40.220.10">
    <property type="entry name" value="Leucine Aminopeptidase, subunit E, domain 1"/>
    <property type="match status" value="3"/>
</dbReference>
<dbReference type="GO" id="GO:0005737">
    <property type="term" value="C:cytoplasm"/>
    <property type="evidence" value="ECO:0007669"/>
    <property type="project" value="TreeGrafter"/>
</dbReference>
<evidence type="ECO:0000256" key="1">
    <source>
        <dbReference type="ARBA" id="ARBA00004123"/>
    </source>
</evidence>
<feature type="domain" description="Macro" evidence="7">
    <location>
        <begin position="1335"/>
        <end position="1518"/>
    </location>
</feature>
<keyword evidence="4" id="KW-0520">NAD</keyword>
<gene>
    <name evidence="8" type="ORF">CGI_10007265</name>
</gene>
<feature type="compositionally biased region" description="Basic and acidic residues" evidence="6">
    <location>
        <begin position="234"/>
        <end position="245"/>
    </location>
</feature>
<organism evidence="8">
    <name type="scientific">Magallana gigas</name>
    <name type="common">Pacific oyster</name>
    <name type="synonym">Crassostrea gigas</name>
    <dbReference type="NCBI Taxonomy" id="29159"/>
    <lineage>
        <taxon>Eukaryota</taxon>
        <taxon>Metazoa</taxon>
        <taxon>Spiralia</taxon>
        <taxon>Lophotrochozoa</taxon>
        <taxon>Mollusca</taxon>
        <taxon>Bivalvia</taxon>
        <taxon>Autobranchia</taxon>
        <taxon>Pteriomorphia</taxon>
        <taxon>Ostreida</taxon>
        <taxon>Ostreoidea</taxon>
        <taxon>Ostreidae</taxon>
        <taxon>Magallana</taxon>
    </lineage>
</organism>
<keyword evidence="2" id="KW-0328">Glycosyltransferase</keyword>
<dbReference type="SMART" id="SM00506">
    <property type="entry name" value="A1pp"/>
    <property type="match status" value="3"/>
</dbReference>
<dbReference type="CDD" id="cd02903">
    <property type="entry name" value="Macro_BAL-like"/>
    <property type="match status" value="1"/>
</dbReference>
<accession>K1P8A1</accession>
<dbReference type="Gene3D" id="3.30.70.330">
    <property type="match status" value="3"/>
</dbReference>
<evidence type="ECO:0000313" key="8">
    <source>
        <dbReference type="EMBL" id="EKC19937.1"/>
    </source>
</evidence>
<dbReference type="InterPro" id="IPR057044">
    <property type="entry name" value="PARP14_KH_1"/>
</dbReference>
<evidence type="ECO:0000256" key="3">
    <source>
        <dbReference type="ARBA" id="ARBA00022679"/>
    </source>
</evidence>
<evidence type="ECO:0000256" key="2">
    <source>
        <dbReference type="ARBA" id="ARBA00022676"/>
    </source>
</evidence>
<feature type="compositionally biased region" description="Low complexity" evidence="6">
    <location>
        <begin position="1629"/>
        <end position="1649"/>
    </location>
</feature>
<feature type="region of interest" description="Disordered" evidence="6">
    <location>
        <begin position="213"/>
        <end position="289"/>
    </location>
</feature>
<dbReference type="GO" id="GO:0003723">
    <property type="term" value="F:RNA binding"/>
    <property type="evidence" value="ECO:0007669"/>
    <property type="project" value="InterPro"/>
</dbReference>
<feature type="compositionally biased region" description="Acidic residues" evidence="6">
    <location>
        <begin position="1606"/>
        <end position="1616"/>
    </location>
</feature>
<dbReference type="InterPro" id="IPR002589">
    <property type="entry name" value="Macro_dom"/>
</dbReference>
<dbReference type="Pfam" id="PF23254">
    <property type="entry name" value="KH_PARP14_8"/>
    <property type="match status" value="1"/>
</dbReference>
<dbReference type="Pfam" id="PF23084">
    <property type="entry name" value="KH_PARP14_1"/>
    <property type="match status" value="1"/>
</dbReference>
<dbReference type="PANTHER" id="PTHR14453:SF102">
    <property type="entry name" value="PROTEIN MONO-ADP-RIBOSYLTRANSFERASE PARP14-LIKE"/>
    <property type="match status" value="1"/>
</dbReference>
<evidence type="ECO:0000256" key="6">
    <source>
        <dbReference type="SAM" id="MobiDB-lite"/>
    </source>
</evidence>
<name>K1P8A1_MAGGI</name>
<dbReference type="GO" id="GO:0003950">
    <property type="term" value="F:NAD+ poly-ADP-ribosyltransferase activity"/>
    <property type="evidence" value="ECO:0007669"/>
    <property type="project" value="TreeGrafter"/>
</dbReference>
<dbReference type="HOGENOM" id="CLU_233618_0_0_1"/>
<dbReference type="InterPro" id="IPR012677">
    <property type="entry name" value="Nucleotide-bd_a/b_plait_sf"/>
</dbReference>
<feature type="compositionally biased region" description="Polar residues" evidence="6">
    <location>
        <begin position="246"/>
        <end position="269"/>
    </location>
</feature>
<dbReference type="InterPro" id="IPR052056">
    <property type="entry name" value="Mono-ARTD/PARP"/>
</dbReference>
<protein>
    <submittedName>
        <fullName evidence="8">Poly [ADP-ribose] polymerase 14</fullName>
    </submittedName>
</protein>
<evidence type="ECO:0000259" key="7">
    <source>
        <dbReference type="PROSITE" id="PS51154"/>
    </source>
</evidence>
<feature type="domain" description="Macro" evidence="7">
    <location>
        <begin position="1651"/>
        <end position="1825"/>
    </location>
</feature>
<dbReference type="InterPro" id="IPR057049">
    <property type="entry name" value="PARP14_KH_8"/>
</dbReference>
<dbReference type="PROSITE" id="PS51154">
    <property type="entry name" value="MACRO"/>
    <property type="match status" value="3"/>
</dbReference>
<dbReference type="InterPro" id="IPR035979">
    <property type="entry name" value="RBD_domain_sf"/>
</dbReference>
<dbReference type="SUPFAM" id="SSF52949">
    <property type="entry name" value="Macro domain-like"/>
    <property type="match status" value="3"/>
</dbReference>
<dbReference type="Pfam" id="PF01661">
    <property type="entry name" value="Macro"/>
    <property type="match status" value="3"/>
</dbReference>
<reference evidence="8" key="1">
    <citation type="journal article" date="2012" name="Nature">
        <title>The oyster genome reveals stress adaptation and complexity of shell formation.</title>
        <authorList>
            <person name="Zhang G."/>
            <person name="Fang X."/>
            <person name="Guo X."/>
            <person name="Li L."/>
            <person name="Luo R."/>
            <person name="Xu F."/>
            <person name="Yang P."/>
            <person name="Zhang L."/>
            <person name="Wang X."/>
            <person name="Qi H."/>
            <person name="Xiong Z."/>
            <person name="Que H."/>
            <person name="Xie Y."/>
            <person name="Holland P.W."/>
            <person name="Paps J."/>
            <person name="Zhu Y."/>
            <person name="Wu F."/>
            <person name="Chen Y."/>
            <person name="Wang J."/>
            <person name="Peng C."/>
            <person name="Meng J."/>
            <person name="Yang L."/>
            <person name="Liu J."/>
            <person name="Wen B."/>
            <person name="Zhang N."/>
            <person name="Huang Z."/>
            <person name="Zhu Q."/>
            <person name="Feng Y."/>
            <person name="Mount A."/>
            <person name="Hedgecock D."/>
            <person name="Xu Z."/>
            <person name="Liu Y."/>
            <person name="Domazet-Loso T."/>
            <person name="Du Y."/>
            <person name="Sun X."/>
            <person name="Zhang S."/>
            <person name="Liu B."/>
            <person name="Cheng P."/>
            <person name="Jiang X."/>
            <person name="Li J."/>
            <person name="Fan D."/>
            <person name="Wang W."/>
            <person name="Fu W."/>
            <person name="Wang T."/>
            <person name="Wang B."/>
            <person name="Zhang J."/>
            <person name="Peng Z."/>
            <person name="Li Y."/>
            <person name="Li N."/>
            <person name="Wang J."/>
            <person name="Chen M."/>
            <person name="He Y."/>
            <person name="Tan F."/>
            <person name="Song X."/>
            <person name="Zheng Q."/>
            <person name="Huang R."/>
            <person name="Yang H."/>
            <person name="Du X."/>
            <person name="Chen L."/>
            <person name="Yang M."/>
            <person name="Gaffney P.M."/>
            <person name="Wang S."/>
            <person name="Luo L."/>
            <person name="She Z."/>
            <person name="Ming Y."/>
            <person name="Huang W."/>
            <person name="Zhang S."/>
            <person name="Huang B."/>
            <person name="Zhang Y."/>
            <person name="Qu T."/>
            <person name="Ni P."/>
            <person name="Miao G."/>
            <person name="Wang J."/>
            <person name="Wang Q."/>
            <person name="Steinberg C.E."/>
            <person name="Wang H."/>
            <person name="Li N."/>
            <person name="Qian L."/>
            <person name="Zhang G."/>
            <person name="Li Y."/>
            <person name="Yang H."/>
            <person name="Liu X."/>
            <person name="Wang J."/>
            <person name="Yin Y."/>
            <person name="Wang J."/>
        </authorList>
    </citation>
    <scope>NUCLEOTIDE SEQUENCE [LARGE SCALE GENOMIC DNA]</scope>
    <source>
        <strain evidence="8">05x7-T-G4-1.051#20</strain>
    </source>
</reference>
<feature type="domain" description="Macro" evidence="7">
    <location>
        <begin position="1123"/>
        <end position="1308"/>
    </location>
</feature>
<dbReference type="InParanoid" id="K1P8A1"/>
<comment type="subcellular location">
    <subcellularLocation>
        <location evidence="1">Nucleus</location>
    </subcellularLocation>
</comment>